<evidence type="ECO:0000256" key="9">
    <source>
        <dbReference type="PROSITE-ProRule" id="PRU00358"/>
    </source>
</evidence>
<dbReference type="AlphaFoldDB" id="A0AAN9XKW9"/>
<feature type="region of interest" description="Disordered" evidence="10">
    <location>
        <begin position="1"/>
        <end position="56"/>
    </location>
</feature>
<evidence type="ECO:0000256" key="4">
    <source>
        <dbReference type="ARBA" id="ARBA00022679"/>
    </source>
</evidence>
<comment type="subcellular location">
    <subcellularLocation>
        <location evidence="1">Chromosome</location>
        <location evidence="1">Centromere</location>
    </subcellularLocation>
    <subcellularLocation>
        <location evidence="9">Nucleus</location>
    </subcellularLocation>
</comment>
<dbReference type="InterPro" id="IPR046341">
    <property type="entry name" value="SET_dom_sf"/>
</dbReference>
<evidence type="ECO:0000256" key="10">
    <source>
        <dbReference type="SAM" id="MobiDB-lite"/>
    </source>
</evidence>
<dbReference type="EMBL" id="JAYMYS010000004">
    <property type="protein sequence ID" value="KAK7395998.1"/>
    <property type="molecule type" value="Genomic_DNA"/>
</dbReference>
<dbReference type="Gene3D" id="2.170.270.10">
    <property type="entry name" value="SET domain"/>
    <property type="match status" value="1"/>
</dbReference>
<feature type="domain" description="SET" evidence="11">
    <location>
        <begin position="546"/>
        <end position="694"/>
    </location>
</feature>
<evidence type="ECO:0000256" key="7">
    <source>
        <dbReference type="ARBA" id="ARBA00023242"/>
    </source>
</evidence>
<keyword evidence="3" id="KW-0489">Methyltransferase</keyword>
<dbReference type="Proteomes" id="UP001386955">
    <property type="component" value="Unassembled WGS sequence"/>
</dbReference>
<dbReference type="PROSITE" id="PS50868">
    <property type="entry name" value="POST_SET"/>
    <property type="match status" value="1"/>
</dbReference>
<evidence type="ECO:0000256" key="6">
    <source>
        <dbReference type="ARBA" id="ARBA00022853"/>
    </source>
</evidence>
<dbReference type="InterPro" id="IPR003616">
    <property type="entry name" value="Post-SET_dom"/>
</dbReference>
<dbReference type="GO" id="GO:0042054">
    <property type="term" value="F:histone methyltransferase activity"/>
    <property type="evidence" value="ECO:0007669"/>
    <property type="project" value="InterPro"/>
</dbReference>
<evidence type="ECO:0000259" key="11">
    <source>
        <dbReference type="PROSITE" id="PS50280"/>
    </source>
</evidence>
<feature type="domain" description="Pre-SET" evidence="12">
    <location>
        <begin position="481"/>
        <end position="543"/>
    </location>
</feature>
<keyword evidence="5" id="KW-0949">S-adenosyl-L-methionine</keyword>
<evidence type="ECO:0008006" key="17">
    <source>
        <dbReference type="Google" id="ProtNLM"/>
    </source>
</evidence>
<feature type="region of interest" description="Disordered" evidence="10">
    <location>
        <begin position="75"/>
        <end position="164"/>
    </location>
</feature>
<evidence type="ECO:0000313" key="15">
    <source>
        <dbReference type="EMBL" id="KAK7395998.1"/>
    </source>
</evidence>
<feature type="domain" description="Post-SET" evidence="13">
    <location>
        <begin position="708"/>
        <end position="724"/>
    </location>
</feature>
<feature type="compositionally biased region" description="Basic and acidic residues" evidence="10">
    <location>
        <begin position="217"/>
        <end position="229"/>
    </location>
</feature>
<dbReference type="Gene3D" id="2.30.280.10">
    <property type="entry name" value="SRA-YDG"/>
    <property type="match status" value="1"/>
</dbReference>
<name>A0AAN9XKW9_PSOTE</name>
<keyword evidence="16" id="KW-1185">Reference proteome</keyword>
<dbReference type="PROSITE" id="PS51015">
    <property type="entry name" value="YDG"/>
    <property type="match status" value="1"/>
</dbReference>
<evidence type="ECO:0000259" key="14">
    <source>
        <dbReference type="PROSITE" id="PS51015"/>
    </source>
</evidence>
<dbReference type="SUPFAM" id="SSF82199">
    <property type="entry name" value="SET domain"/>
    <property type="match status" value="1"/>
</dbReference>
<dbReference type="PANTHER" id="PTHR45660:SF94">
    <property type="entry name" value="HISTONE-LYSINE N-METHYLTRANSFERASE, H3 LYSINE-9 SPECIFIC SUVH4"/>
    <property type="match status" value="1"/>
</dbReference>
<evidence type="ECO:0000259" key="12">
    <source>
        <dbReference type="PROSITE" id="PS50867"/>
    </source>
</evidence>
<feature type="compositionally biased region" description="Basic residues" evidence="10">
    <location>
        <begin position="206"/>
        <end position="215"/>
    </location>
</feature>
<evidence type="ECO:0000313" key="16">
    <source>
        <dbReference type="Proteomes" id="UP001386955"/>
    </source>
</evidence>
<dbReference type="Pfam" id="PF02182">
    <property type="entry name" value="SAD_SRA"/>
    <property type="match status" value="1"/>
</dbReference>
<evidence type="ECO:0000259" key="13">
    <source>
        <dbReference type="PROSITE" id="PS50868"/>
    </source>
</evidence>
<evidence type="ECO:0000256" key="5">
    <source>
        <dbReference type="ARBA" id="ARBA00022691"/>
    </source>
</evidence>
<protein>
    <recommendedName>
        <fullName evidence="17">Histone-lysine N-methyltransferase, H3 lysine-9 specific SUVH4</fullName>
    </recommendedName>
</protein>
<dbReference type="PROSITE" id="PS51575">
    <property type="entry name" value="SAM_MT43_SUVAR39_2"/>
    <property type="match status" value="1"/>
</dbReference>
<evidence type="ECO:0000256" key="1">
    <source>
        <dbReference type="ARBA" id="ARBA00004584"/>
    </source>
</evidence>
<dbReference type="InterPro" id="IPR001214">
    <property type="entry name" value="SET_dom"/>
</dbReference>
<keyword evidence="2" id="KW-0158">Chromosome</keyword>
<dbReference type="SMART" id="SM00468">
    <property type="entry name" value="PreSET"/>
    <property type="match status" value="1"/>
</dbReference>
<dbReference type="SMART" id="SM00466">
    <property type="entry name" value="SRA"/>
    <property type="match status" value="1"/>
</dbReference>
<keyword evidence="6" id="KW-0156">Chromatin regulator</keyword>
<evidence type="ECO:0000256" key="2">
    <source>
        <dbReference type="ARBA" id="ARBA00022454"/>
    </source>
</evidence>
<dbReference type="PANTHER" id="PTHR45660">
    <property type="entry name" value="HISTONE-LYSINE N-METHYLTRANSFERASE SETMAR"/>
    <property type="match status" value="1"/>
</dbReference>
<organism evidence="15 16">
    <name type="scientific">Psophocarpus tetragonolobus</name>
    <name type="common">Winged bean</name>
    <name type="synonym">Dolichos tetragonolobus</name>
    <dbReference type="NCBI Taxonomy" id="3891"/>
    <lineage>
        <taxon>Eukaryota</taxon>
        <taxon>Viridiplantae</taxon>
        <taxon>Streptophyta</taxon>
        <taxon>Embryophyta</taxon>
        <taxon>Tracheophyta</taxon>
        <taxon>Spermatophyta</taxon>
        <taxon>Magnoliopsida</taxon>
        <taxon>eudicotyledons</taxon>
        <taxon>Gunneridae</taxon>
        <taxon>Pentapetalae</taxon>
        <taxon>rosids</taxon>
        <taxon>fabids</taxon>
        <taxon>Fabales</taxon>
        <taxon>Fabaceae</taxon>
        <taxon>Papilionoideae</taxon>
        <taxon>50 kb inversion clade</taxon>
        <taxon>NPAAA clade</taxon>
        <taxon>indigoferoid/millettioid clade</taxon>
        <taxon>Phaseoleae</taxon>
        <taxon>Psophocarpus</taxon>
    </lineage>
</organism>
<dbReference type="GO" id="GO:0032259">
    <property type="term" value="P:methylation"/>
    <property type="evidence" value="ECO:0007669"/>
    <property type="project" value="UniProtKB-KW"/>
</dbReference>
<dbReference type="PROSITE" id="PS50280">
    <property type="entry name" value="SET"/>
    <property type="match status" value="1"/>
</dbReference>
<dbReference type="Pfam" id="PF05033">
    <property type="entry name" value="Pre-SET"/>
    <property type="match status" value="1"/>
</dbReference>
<dbReference type="InterPro" id="IPR015947">
    <property type="entry name" value="PUA-like_sf"/>
</dbReference>
<evidence type="ECO:0000256" key="8">
    <source>
        <dbReference type="ARBA" id="ARBA00023328"/>
    </source>
</evidence>
<reference evidence="15 16" key="1">
    <citation type="submission" date="2024-01" db="EMBL/GenBank/DDBJ databases">
        <title>The genomes of 5 underutilized Papilionoideae crops provide insights into root nodulation and disease resistanc.</title>
        <authorList>
            <person name="Jiang F."/>
        </authorList>
    </citation>
    <scope>NUCLEOTIDE SEQUENCE [LARGE SCALE GENOMIC DNA]</scope>
    <source>
        <strain evidence="15">DUOXIRENSHENG_FW03</strain>
        <tissue evidence="15">Leaves</tissue>
    </source>
</reference>
<dbReference type="GO" id="GO:0003690">
    <property type="term" value="F:double-stranded DNA binding"/>
    <property type="evidence" value="ECO:0007669"/>
    <property type="project" value="TreeGrafter"/>
</dbReference>
<feature type="compositionally biased region" description="Basic and acidic residues" evidence="10">
    <location>
        <begin position="146"/>
        <end position="155"/>
    </location>
</feature>
<keyword evidence="7 9" id="KW-0539">Nucleus</keyword>
<dbReference type="GO" id="GO:0008270">
    <property type="term" value="F:zinc ion binding"/>
    <property type="evidence" value="ECO:0007669"/>
    <property type="project" value="InterPro"/>
</dbReference>
<feature type="domain" description="YDG" evidence="14">
    <location>
        <begin position="251"/>
        <end position="403"/>
    </location>
</feature>
<keyword evidence="4" id="KW-0808">Transferase</keyword>
<dbReference type="SUPFAM" id="SSF88697">
    <property type="entry name" value="PUA domain-like"/>
    <property type="match status" value="1"/>
</dbReference>
<accession>A0AAN9XKW9</accession>
<dbReference type="SMART" id="SM00508">
    <property type="entry name" value="PostSET"/>
    <property type="match status" value="1"/>
</dbReference>
<dbReference type="InterPro" id="IPR007728">
    <property type="entry name" value="Pre-SET_dom"/>
</dbReference>
<feature type="compositionally biased region" description="Basic and acidic residues" evidence="10">
    <location>
        <begin position="75"/>
        <end position="87"/>
    </location>
</feature>
<keyword evidence="8" id="KW-0137">Centromere</keyword>
<gene>
    <name evidence="15" type="ORF">VNO78_16663</name>
</gene>
<sequence length="724" mass="79955">MVAQSLDLVHQHSMVSTRSAEKNLESKVAVANGGDRAAAGRKSGELKGSPMPRRSSARIRALQKAEEEELLARKKAEEVEEKKKCQDEVTVVKGKKRRRKSGGEESVVAEEEAVTSPKKKPAACRKENGNEEPENGVSLAACSNGKVEENGKEESGNVGGGLGEKSDVLKVKETIRLFNKHYLQLVQEEEKRCGKAEAERKAAKNGSKKASKSKKGVLPEDSKNTAKRPDLKAISKMMQNNEILYPVKRIGDIPGIEVGYQFYSRAEMVAVGFHSHWLNGIDFMGQSYAKEYDYELPIAVAIVLSGMYEDDLDNAEEVVYTGQGGHNLTGDKRQIRDQKLERGNLALKNCSDQGLPVRVVRGHESSSSYTGKVYTYDGLYKVVHHWAEKGLSGFTVYKFRLKRLEGQPILTTNQVYFTNGRVPQSLTEIRGLVCEDITGGEEDIPIPVTNLVDDPPIPPTGFKYCKSNKVAKNVKLPLTVTGCKCKGICNDPTTCACALRNGSDFPYVSRDGGRLVEAKDIVFECGPECGCGPGCVNRTSQKGLRYRLEVFKTAKKGWAVRSWDFIPSGAPVCEYTGILGRTEDMDSVLENNYIFEIDCLQTIKGLGGRERRSQDGEVPANLLDKYDQSSESMPEFCIDAGSTGNIARFINHCCEPNLFVQCVLSTHHDLRLARVMLFAADNIPPLQELTYDYGYALDSVLDSNGKIKQMPCYCGASDCRKRLF</sequence>
<comment type="caution">
    <text evidence="15">The sequence shown here is derived from an EMBL/GenBank/DDBJ whole genome shotgun (WGS) entry which is preliminary data.</text>
</comment>
<evidence type="ECO:0000256" key="3">
    <source>
        <dbReference type="ARBA" id="ARBA00022603"/>
    </source>
</evidence>
<dbReference type="GO" id="GO:0000775">
    <property type="term" value="C:chromosome, centromeric region"/>
    <property type="evidence" value="ECO:0007669"/>
    <property type="project" value="UniProtKB-SubCell"/>
</dbReference>
<proteinExistence type="predicted"/>
<feature type="region of interest" description="Disordered" evidence="10">
    <location>
        <begin position="197"/>
        <end position="229"/>
    </location>
</feature>
<dbReference type="InterPro" id="IPR051357">
    <property type="entry name" value="H3K9_HMTase_SUVAR3-9"/>
</dbReference>
<dbReference type="InterPro" id="IPR025794">
    <property type="entry name" value="H3-K9-MeTrfase_plant"/>
</dbReference>
<dbReference type="InterPro" id="IPR036987">
    <property type="entry name" value="SRA-YDG_sf"/>
</dbReference>
<dbReference type="InterPro" id="IPR003105">
    <property type="entry name" value="SRA_YDG"/>
</dbReference>
<dbReference type="SMART" id="SM00317">
    <property type="entry name" value="SET"/>
    <property type="match status" value="1"/>
</dbReference>
<dbReference type="PROSITE" id="PS50867">
    <property type="entry name" value="PRE_SET"/>
    <property type="match status" value="1"/>
</dbReference>
<dbReference type="GO" id="GO:0005634">
    <property type="term" value="C:nucleus"/>
    <property type="evidence" value="ECO:0007669"/>
    <property type="project" value="UniProtKB-SubCell"/>
</dbReference>
<dbReference type="Pfam" id="PF00856">
    <property type="entry name" value="SET"/>
    <property type="match status" value="1"/>
</dbReference>